<dbReference type="InterPro" id="IPR000866">
    <property type="entry name" value="AhpC/TSA"/>
</dbReference>
<dbReference type="PROSITE" id="PS51352">
    <property type="entry name" value="THIOREDOXIN_2"/>
    <property type="match status" value="1"/>
</dbReference>
<proteinExistence type="inferred from homology"/>
<dbReference type="InterPro" id="IPR036249">
    <property type="entry name" value="Thioredoxin-like_sf"/>
</dbReference>
<dbReference type="EC" id="1.11.1.24" evidence="2"/>
<comment type="catalytic activity">
    <reaction evidence="11">
        <text>a hydroperoxide + [thioredoxin]-dithiol = an alcohol + [thioredoxin]-disulfide + H2O</text>
        <dbReference type="Rhea" id="RHEA:62620"/>
        <dbReference type="Rhea" id="RHEA-COMP:10698"/>
        <dbReference type="Rhea" id="RHEA-COMP:10700"/>
        <dbReference type="ChEBI" id="CHEBI:15377"/>
        <dbReference type="ChEBI" id="CHEBI:29950"/>
        <dbReference type="ChEBI" id="CHEBI:30879"/>
        <dbReference type="ChEBI" id="CHEBI:35924"/>
        <dbReference type="ChEBI" id="CHEBI:50058"/>
        <dbReference type="EC" id="1.11.1.24"/>
    </reaction>
</comment>
<dbReference type="Gene3D" id="3.40.30.10">
    <property type="entry name" value="Glutaredoxin"/>
    <property type="match status" value="1"/>
</dbReference>
<evidence type="ECO:0000256" key="2">
    <source>
        <dbReference type="ARBA" id="ARBA00013017"/>
    </source>
</evidence>
<organism evidence="13 14">
    <name type="scientific">Amycolatopsis rhabdoformis</name>
    <dbReference type="NCBI Taxonomy" id="1448059"/>
    <lineage>
        <taxon>Bacteria</taxon>
        <taxon>Bacillati</taxon>
        <taxon>Actinomycetota</taxon>
        <taxon>Actinomycetes</taxon>
        <taxon>Pseudonocardiales</taxon>
        <taxon>Pseudonocardiaceae</taxon>
        <taxon>Amycolatopsis</taxon>
    </lineage>
</organism>
<evidence type="ECO:0000256" key="6">
    <source>
        <dbReference type="ARBA" id="ARBA00023157"/>
    </source>
</evidence>
<evidence type="ECO:0000256" key="4">
    <source>
        <dbReference type="ARBA" id="ARBA00022862"/>
    </source>
</evidence>
<sequence>MALEHELAAQRQRAYELRSERERAVRADAVTAVVESRLAERALREGESIPGIRLPDATGKIVDVGALLAEGAVVLSFYRGGWCPYCNLELRALQARLPDLRALGAGLVAISPELPDRSLSTVEKNELGFPVLSDVGNDVARQFRLVHPIAPDVVRYQLGNGNDVAAFNGSDVAEVPLPATYVVDRLGVVRFAFVAADYTRRAEPAELLAAVRELAGEHAGDEKGDNDGGH</sequence>
<gene>
    <name evidence="13" type="ORF">VSH64_45345</name>
</gene>
<dbReference type="InterPro" id="IPR013766">
    <property type="entry name" value="Thioredoxin_domain"/>
</dbReference>
<accession>A0ABZ1I7U4</accession>
<protein>
    <recommendedName>
        <fullName evidence="2">thioredoxin-dependent peroxiredoxin</fullName>
        <ecNumber evidence="2">1.11.1.24</ecNumber>
    </recommendedName>
    <alternativeName>
        <fullName evidence="10">Bacterioferritin comigratory protein</fullName>
    </alternativeName>
    <alternativeName>
        <fullName evidence="8">Thioredoxin peroxidase</fullName>
    </alternativeName>
</protein>
<evidence type="ECO:0000259" key="12">
    <source>
        <dbReference type="PROSITE" id="PS51352"/>
    </source>
</evidence>
<dbReference type="Proteomes" id="UP001330812">
    <property type="component" value="Chromosome"/>
</dbReference>
<evidence type="ECO:0000313" key="14">
    <source>
        <dbReference type="Proteomes" id="UP001330812"/>
    </source>
</evidence>
<keyword evidence="4" id="KW-0049">Antioxidant</keyword>
<evidence type="ECO:0000256" key="11">
    <source>
        <dbReference type="ARBA" id="ARBA00049091"/>
    </source>
</evidence>
<dbReference type="CDD" id="cd02970">
    <property type="entry name" value="PRX_like2"/>
    <property type="match status" value="1"/>
</dbReference>
<evidence type="ECO:0000256" key="5">
    <source>
        <dbReference type="ARBA" id="ARBA00023002"/>
    </source>
</evidence>
<dbReference type="EMBL" id="CP142149">
    <property type="protein sequence ID" value="WSE29943.1"/>
    <property type="molecule type" value="Genomic_DNA"/>
</dbReference>
<evidence type="ECO:0000256" key="3">
    <source>
        <dbReference type="ARBA" id="ARBA00022559"/>
    </source>
</evidence>
<dbReference type="InterPro" id="IPR050924">
    <property type="entry name" value="Peroxiredoxin_BCP/PrxQ"/>
</dbReference>
<keyword evidence="14" id="KW-1185">Reference proteome</keyword>
<evidence type="ECO:0000256" key="1">
    <source>
        <dbReference type="ARBA" id="ARBA00003330"/>
    </source>
</evidence>
<comment type="function">
    <text evidence="1">Thiol-specific peroxidase that catalyzes the reduction of hydrogen peroxide and organic hydroperoxides to water and alcohols, respectively. Plays a role in cell protection against oxidative stress by detoxifying peroxides and as sensor of hydrogen peroxide-mediated signaling events.</text>
</comment>
<dbReference type="PANTHER" id="PTHR42801">
    <property type="entry name" value="THIOREDOXIN-DEPENDENT PEROXIDE REDUCTASE"/>
    <property type="match status" value="1"/>
</dbReference>
<keyword evidence="7" id="KW-0676">Redox-active center</keyword>
<evidence type="ECO:0000256" key="7">
    <source>
        <dbReference type="ARBA" id="ARBA00023284"/>
    </source>
</evidence>
<keyword evidence="6" id="KW-1015">Disulfide bond</keyword>
<evidence type="ECO:0000256" key="8">
    <source>
        <dbReference type="ARBA" id="ARBA00032824"/>
    </source>
</evidence>
<name>A0ABZ1I7U4_9PSEU</name>
<dbReference type="PANTHER" id="PTHR42801:SF7">
    <property type="entry name" value="SLL1159 PROTEIN"/>
    <property type="match status" value="1"/>
</dbReference>
<evidence type="ECO:0000313" key="13">
    <source>
        <dbReference type="EMBL" id="WSE29943.1"/>
    </source>
</evidence>
<dbReference type="SUPFAM" id="SSF52833">
    <property type="entry name" value="Thioredoxin-like"/>
    <property type="match status" value="1"/>
</dbReference>
<evidence type="ECO:0000256" key="9">
    <source>
        <dbReference type="ARBA" id="ARBA00038489"/>
    </source>
</evidence>
<dbReference type="RefSeq" id="WP_326568900.1">
    <property type="nucleotide sequence ID" value="NZ_CP142149.1"/>
</dbReference>
<feature type="domain" description="Thioredoxin" evidence="12">
    <location>
        <begin position="43"/>
        <end position="216"/>
    </location>
</feature>
<dbReference type="Pfam" id="PF00578">
    <property type="entry name" value="AhpC-TSA"/>
    <property type="match status" value="1"/>
</dbReference>
<evidence type="ECO:0000256" key="10">
    <source>
        <dbReference type="ARBA" id="ARBA00041373"/>
    </source>
</evidence>
<keyword evidence="3" id="KW-0575">Peroxidase</keyword>
<keyword evidence="5" id="KW-0560">Oxidoreductase</keyword>
<comment type="similarity">
    <text evidence="9">Belongs to the peroxiredoxin family. BCP/PrxQ subfamily.</text>
</comment>
<reference evidence="13 14" key="1">
    <citation type="journal article" date="2015" name="Int. J. Syst. Evol. Microbiol.">
        <title>Amycolatopsis rhabdoformis sp. nov., an actinomycete isolated from a tropical forest soil.</title>
        <authorList>
            <person name="Souza W.R."/>
            <person name="Silva R.E."/>
            <person name="Goodfellow M."/>
            <person name="Busarakam K."/>
            <person name="Figueiro F.S."/>
            <person name="Ferreira D."/>
            <person name="Rodrigues-Filho E."/>
            <person name="Moraes L.A.B."/>
            <person name="Zucchi T.D."/>
        </authorList>
    </citation>
    <scope>NUCLEOTIDE SEQUENCE [LARGE SCALE GENOMIC DNA]</scope>
    <source>
        <strain evidence="13 14">NCIMB 14900</strain>
    </source>
</reference>